<accession>A0A9X8MHV6</accession>
<dbReference type="AlphaFoldDB" id="A0A9X8MHV6"/>
<dbReference type="RefSeq" id="WP_074830566.1">
    <property type="nucleotide sequence ID" value="NZ_FOEV01000032.1"/>
</dbReference>
<gene>
    <name evidence="1" type="ORF">SAMN05216409_1322</name>
</gene>
<evidence type="ECO:0000313" key="1">
    <source>
        <dbReference type="EMBL" id="SER51067.1"/>
    </source>
</evidence>
<name>A0A9X8MHV6_9PSED</name>
<sequence>MSKDAVLKLSLKSNSGYSCQQTANIDVSQWGAIQGVISGNHVFLAARDLRTALERILVRAEAFSEAEQDMQPHSAEAIADIARNALAKARGEA</sequence>
<dbReference type="EMBL" id="FOEV01000032">
    <property type="protein sequence ID" value="SER51067.1"/>
    <property type="molecule type" value="Genomic_DNA"/>
</dbReference>
<proteinExistence type="predicted"/>
<comment type="caution">
    <text evidence="1">The sequence shown here is derived from an EMBL/GenBank/DDBJ whole genome shotgun (WGS) entry which is preliminary data.</text>
</comment>
<reference evidence="1 2" key="1">
    <citation type="submission" date="2016-10" db="EMBL/GenBank/DDBJ databases">
        <authorList>
            <person name="Varghese N."/>
            <person name="Submissions S."/>
        </authorList>
    </citation>
    <scope>NUCLEOTIDE SEQUENCE [LARGE SCALE GENOMIC DNA]</scope>
    <source>
        <strain evidence="1 2">LMG 21974</strain>
    </source>
</reference>
<protein>
    <submittedName>
        <fullName evidence="1">Uncharacterized protein</fullName>
    </submittedName>
</protein>
<organism evidence="1 2">
    <name type="scientific">Pseudomonas lutea</name>
    <dbReference type="NCBI Taxonomy" id="243924"/>
    <lineage>
        <taxon>Bacteria</taxon>
        <taxon>Pseudomonadati</taxon>
        <taxon>Pseudomonadota</taxon>
        <taxon>Gammaproteobacteria</taxon>
        <taxon>Pseudomonadales</taxon>
        <taxon>Pseudomonadaceae</taxon>
        <taxon>Pseudomonas</taxon>
    </lineage>
</organism>
<dbReference type="GeneID" id="300269912"/>
<dbReference type="Proteomes" id="UP000183210">
    <property type="component" value="Unassembled WGS sequence"/>
</dbReference>
<evidence type="ECO:0000313" key="2">
    <source>
        <dbReference type="Proteomes" id="UP000183210"/>
    </source>
</evidence>